<dbReference type="PANTHER" id="PTHR21661:SF39">
    <property type="entry name" value="HYDROLASE, PUTATIVE (AFU_ORTHOLOGUE AFUA_3G08960)-RELATED"/>
    <property type="match status" value="1"/>
</dbReference>
<evidence type="ECO:0000259" key="4">
    <source>
        <dbReference type="Pfam" id="PF06441"/>
    </source>
</evidence>
<keyword evidence="6" id="KW-1185">Reference proteome</keyword>
<dbReference type="PRINTS" id="PR00412">
    <property type="entry name" value="EPOXHYDRLASE"/>
</dbReference>
<dbReference type="Pfam" id="PF06441">
    <property type="entry name" value="EHN"/>
    <property type="match status" value="1"/>
</dbReference>
<dbReference type="InterPro" id="IPR029058">
    <property type="entry name" value="AB_hydrolase_fold"/>
</dbReference>
<name>A0A395HXK4_ASPHC</name>
<evidence type="ECO:0000256" key="3">
    <source>
        <dbReference type="PIRSR" id="PIRSR001112-1"/>
    </source>
</evidence>
<dbReference type="EMBL" id="KZ824291">
    <property type="protein sequence ID" value="RAL10974.1"/>
    <property type="molecule type" value="Genomic_DNA"/>
</dbReference>
<sequence length="395" mass="44837">MALAYGDIPSGAEVSPKPYQLHIPDEQVEELLVLIKLAKVGPPTYESSQEDRKYGITRDWLLQARQTWKEFDWRPTEKRINSFPQFTYDIEGITVHFVALFSKKADAVPIVLLHGWPGSFLEFLPLLSLLRERYSPEELPYHVVVPSLPGFTLSSGPPLDRNFTGGDTARVIDRVMVNLGFRGGYVAQGGDIGSWIGRTLAVDHGACKAVHLNACYMDKPANVQDSAISEFERQNLARGEWFMTYGSAYAFEHGSRTSTIGNVLATNPVALLAWIGEKYLDWVDEPLPLNDILESVTLYWLTESFPRALYHYRENVPMPLFKQAEDPRWYIQKPFGFSYFPKELVPVPRAWVETTGNLVFWKEHDKGGHFAALERPTVLLDDLEGFVEQVRADIK</sequence>
<protein>
    <submittedName>
        <fullName evidence="5">Alpha/beta-hydrolase</fullName>
    </submittedName>
</protein>
<dbReference type="Proteomes" id="UP000248961">
    <property type="component" value="Unassembled WGS sequence"/>
</dbReference>
<dbReference type="STRING" id="1450537.A0A395HXK4"/>
<dbReference type="RefSeq" id="XP_025550128.1">
    <property type="nucleotide sequence ID" value="XM_025700036.1"/>
</dbReference>
<feature type="active site" description="Proton acceptor" evidence="3">
    <location>
        <position position="369"/>
    </location>
</feature>
<evidence type="ECO:0000313" key="5">
    <source>
        <dbReference type="EMBL" id="RAL10974.1"/>
    </source>
</evidence>
<feature type="active site" description="Nucleophile" evidence="3">
    <location>
        <position position="191"/>
    </location>
</feature>
<dbReference type="GeneID" id="37204325"/>
<evidence type="ECO:0000313" key="6">
    <source>
        <dbReference type="Proteomes" id="UP000248961"/>
    </source>
</evidence>
<organism evidence="5 6">
    <name type="scientific">Aspergillus homomorphus (strain CBS 101889)</name>
    <dbReference type="NCBI Taxonomy" id="1450537"/>
    <lineage>
        <taxon>Eukaryota</taxon>
        <taxon>Fungi</taxon>
        <taxon>Dikarya</taxon>
        <taxon>Ascomycota</taxon>
        <taxon>Pezizomycotina</taxon>
        <taxon>Eurotiomycetes</taxon>
        <taxon>Eurotiomycetidae</taxon>
        <taxon>Eurotiales</taxon>
        <taxon>Aspergillaceae</taxon>
        <taxon>Aspergillus</taxon>
        <taxon>Aspergillus subgen. Circumdati</taxon>
    </lineage>
</organism>
<gene>
    <name evidence="5" type="ORF">BO97DRAFT_471280</name>
</gene>
<proteinExistence type="inferred from homology"/>
<comment type="similarity">
    <text evidence="1">Belongs to the peptidase S33 family.</text>
</comment>
<dbReference type="Gene3D" id="3.40.50.1820">
    <property type="entry name" value="alpha/beta hydrolase"/>
    <property type="match status" value="1"/>
</dbReference>
<dbReference type="InterPro" id="IPR016292">
    <property type="entry name" value="Epoxide_hydrolase"/>
</dbReference>
<dbReference type="InterPro" id="IPR010497">
    <property type="entry name" value="Epoxide_hydro_N"/>
</dbReference>
<dbReference type="GO" id="GO:0097176">
    <property type="term" value="P:epoxide metabolic process"/>
    <property type="evidence" value="ECO:0007669"/>
    <property type="project" value="TreeGrafter"/>
</dbReference>
<keyword evidence="2 5" id="KW-0378">Hydrolase</keyword>
<dbReference type="OrthoDB" id="7130006at2759"/>
<dbReference type="GO" id="GO:0004301">
    <property type="term" value="F:epoxide hydrolase activity"/>
    <property type="evidence" value="ECO:0007669"/>
    <property type="project" value="TreeGrafter"/>
</dbReference>
<reference evidence="5 6" key="1">
    <citation type="submission" date="2018-02" db="EMBL/GenBank/DDBJ databases">
        <title>The genomes of Aspergillus section Nigri reveals drivers in fungal speciation.</title>
        <authorList>
            <consortium name="DOE Joint Genome Institute"/>
            <person name="Vesth T.C."/>
            <person name="Nybo J."/>
            <person name="Theobald S."/>
            <person name="Brandl J."/>
            <person name="Frisvad J.C."/>
            <person name="Nielsen K.F."/>
            <person name="Lyhne E.K."/>
            <person name="Kogle M.E."/>
            <person name="Kuo A."/>
            <person name="Riley R."/>
            <person name="Clum A."/>
            <person name="Nolan M."/>
            <person name="Lipzen A."/>
            <person name="Salamov A."/>
            <person name="Henrissat B."/>
            <person name="Wiebenga A."/>
            <person name="De vries R.P."/>
            <person name="Grigoriev I.V."/>
            <person name="Mortensen U.H."/>
            <person name="Andersen M.R."/>
            <person name="Baker S.E."/>
        </authorList>
    </citation>
    <scope>NUCLEOTIDE SEQUENCE [LARGE SCALE GENOMIC DNA]</scope>
    <source>
        <strain evidence="5 6">CBS 101889</strain>
    </source>
</reference>
<dbReference type="PIRSF" id="PIRSF001112">
    <property type="entry name" value="Epoxide_hydrolase"/>
    <property type="match status" value="1"/>
</dbReference>
<dbReference type="SUPFAM" id="SSF53474">
    <property type="entry name" value="alpha/beta-Hydrolases"/>
    <property type="match status" value="1"/>
</dbReference>
<dbReference type="PANTHER" id="PTHR21661">
    <property type="entry name" value="EPOXIDE HYDROLASE 1-RELATED"/>
    <property type="match status" value="1"/>
</dbReference>
<dbReference type="VEuPathDB" id="FungiDB:BO97DRAFT_471280"/>
<dbReference type="InterPro" id="IPR000639">
    <property type="entry name" value="Epox_hydrolase-like"/>
</dbReference>
<feature type="domain" description="Epoxide hydrolase N-terminal" evidence="4">
    <location>
        <begin position="16"/>
        <end position="123"/>
    </location>
</feature>
<evidence type="ECO:0000256" key="1">
    <source>
        <dbReference type="ARBA" id="ARBA00010088"/>
    </source>
</evidence>
<dbReference type="AlphaFoldDB" id="A0A395HXK4"/>
<feature type="active site" description="Proton donor" evidence="3">
    <location>
        <position position="312"/>
    </location>
</feature>
<evidence type="ECO:0000256" key="2">
    <source>
        <dbReference type="ARBA" id="ARBA00022801"/>
    </source>
</evidence>
<accession>A0A395HXK4</accession>